<dbReference type="Proteomes" id="UP001155500">
    <property type="component" value="Unassembled WGS sequence"/>
</dbReference>
<evidence type="ECO:0000313" key="1">
    <source>
        <dbReference type="EMBL" id="MDG6895572.1"/>
    </source>
</evidence>
<dbReference type="AlphaFoldDB" id="A0A9X4SIE4"/>
<dbReference type="Pfam" id="PF08002">
    <property type="entry name" value="DUF1697"/>
    <property type="match status" value="1"/>
</dbReference>
<sequence length="68" mass="7680">MNKIVLLRGVMPTGKNSIPKMSYLVEILQDAGFRAVKTYIQSGNILLQSNQSDDEVKQIVHHVIEEKI</sequence>
<dbReference type="RefSeq" id="WP_279572951.1">
    <property type="nucleotide sequence ID" value="NZ_LWID01000001.1"/>
</dbReference>
<organism evidence="1 2">
    <name type="scientific">Volucribacter amazonae</name>
    <dbReference type="NCBI Taxonomy" id="256731"/>
    <lineage>
        <taxon>Bacteria</taxon>
        <taxon>Pseudomonadati</taxon>
        <taxon>Pseudomonadota</taxon>
        <taxon>Gammaproteobacteria</taxon>
        <taxon>Pasteurellales</taxon>
        <taxon>Pasteurellaceae</taxon>
        <taxon>Volucribacter</taxon>
    </lineage>
</organism>
<comment type="caution">
    <text evidence="1">The sequence shown here is derived from an EMBL/GenBank/DDBJ whole genome shotgun (WGS) entry which is preliminary data.</text>
</comment>
<dbReference type="SUPFAM" id="SSF160379">
    <property type="entry name" value="SP0830-like"/>
    <property type="match status" value="1"/>
</dbReference>
<dbReference type="PANTHER" id="PTHR36439:SF1">
    <property type="entry name" value="DUF1697 DOMAIN-CONTAINING PROTEIN"/>
    <property type="match status" value="1"/>
</dbReference>
<evidence type="ECO:0008006" key="3">
    <source>
        <dbReference type="Google" id="ProtNLM"/>
    </source>
</evidence>
<reference evidence="1" key="1">
    <citation type="submission" date="2016-03" db="EMBL/GenBank/DDBJ databases">
        <title>Co-evolution between Pasteurellaceae and their hosts.</title>
        <authorList>
            <person name="Hansen M.J."/>
            <person name="Bojesen A.M."/>
            <person name="Planet P."/>
        </authorList>
    </citation>
    <scope>NUCLEOTIDE SEQUENCE</scope>
    <source>
        <strain evidence="1">146/S8/89</strain>
    </source>
</reference>
<dbReference type="Gene3D" id="3.30.70.1280">
    <property type="entry name" value="SP0830-like domains"/>
    <property type="match status" value="1"/>
</dbReference>
<gene>
    <name evidence="1" type="ORF">A6A20_08035</name>
</gene>
<evidence type="ECO:0000313" key="2">
    <source>
        <dbReference type="Proteomes" id="UP001155500"/>
    </source>
</evidence>
<dbReference type="InterPro" id="IPR012545">
    <property type="entry name" value="DUF1697"/>
</dbReference>
<proteinExistence type="predicted"/>
<protein>
    <recommendedName>
        <fullName evidence="3">DUF1697 domain-containing protein</fullName>
    </recommendedName>
</protein>
<accession>A0A9X4SIE4</accession>
<name>A0A9X4SIE4_9PAST</name>
<dbReference type="EMBL" id="LWID01000001">
    <property type="protein sequence ID" value="MDG6895572.1"/>
    <property type="molecule type" value="Genomic_DNA"/>
</dbReference>
<dbReference type="PANTHER" id="PTHR36439">
    <property type="entry name" value="BLL4334 PROTEIN"/>
    <property type="match status" value="1"/>
</dbReference>
<keyword evidence="2" id="KW-1185">Reference proteome</keyword>